<evidence type="ECO:0000313" key="2">
    <source>
        <dbReference type="EMBL" id="GBF08981.1"/>
    </source>
</evidence>
<dbReference type="EMBL" id="BDMD01000037">
    <property type="protein sequence ID" value="GBF08981.1"/>
    <property type="molecule type" value="Genomic_DNA"/>
</dbReference>
<gene>
    <name evidence="2" type="ORF">apy_07060</name>
</gene>
<organism evidence="2 3">
    <name type="scientific">Aeropyrum pernix</name>
    <dbReference type="NCBI Taxonomy" id="56636"/>
    <lineage>
        <taxon>Archaea</taxon>
        <taxon>Thermoproteota</taxon>
        <taxon>Thermoprotei</taxon>
        <taxon>Desulfurococcales</taxon>
        <taxon>Desulfurococcaceae</taxon>
        <taxon>Aeropyrum</taxon>
    </lineage>
</organism>
<protein>
    <recommendedName>
        <fullName evidence="1">Aminoglycoside phosphotransferase domain-containing protein</fullName>
    </recommendedName>
</protein>
<feature type="domain" description="Aminoglycoside phosphotransferase" evidence="1">
    <location>
        <begin position="71"/>
        <end position="135"/>
    </location>
</feature>
<dbReference type="RefSeq" id="WP_131159995.1">
    <property type="nucleotide sequence ID" value="NZ_BDMD01000037.1"/>
</dbReference>
<dbReference type="InterPro" id="IPR011009">
    <property type="entry name" value="Kinase-like_dom_sf"/>
</dbReference>
<accession>A0A401H964</accession>
<dbReference type="AlphaFoldDB" id="A0A401H964"/>
<evidence type="ECO:0000259" key="1">
    <source>
        <dbReference type="Pfam" id="PF01636"/>
    </source>
</evidence>
<dbReference type="OrthoDB" id="35902at2157"/>
<dbReference type="Pfam" id="PF01636">
    <property type="entry name" value="APH"/>
    <property type="match status" value="1"/>
</dbReference>
<dbReference type="InterPro" id="IPR002575">
    <property type="entry name" value="Aminoglycoside_PTrfase"/>
</dbReference>
<name>A0A401H964_AERPX</name>
<sequence>MAGGPVEPEEDCGLVYRVLRECSCRDSGLTTSSLLCSCRGEDLVVKDYSRKGVKWLITLPYAPVYRYIYSPEGRLRNELKWYHRLRGAYPVPRIVAYCIGEKPLLVREYVDGEPVSNSLTEDAWKALGSGLARLHFSHGVVLGDPNPGNFIYSLGEAWLVDFEQADDYTPQKAAWDLLVLAATTITLASPLKWRFVEAALSSYREATGDRWSEVLESLGGVRLKLLNPLLVSPLHALRFYRLARSL</sequence>
<reference evidence="2 3" key="1">
    <citation type="submission" date="2017-02" db="EMBL/GenBank/DDBJ databases">
        <title>isolation and characterization of a novel temperate virus Aeropyrum globular virus 1 infecting hyperthermophilic archaeon Aeropyrum.</title>
        <authorList>
            <person name="Yumiya M."/>
            <person name="Yoshida T."/>
            <person name="Sako Y."/>
        </authorList>
    </citation>
    <scope>NUCLEOTIDE SEQUENCE [LARGE SCALE GENOMIC DNA]</scope>
    <source>
        <strain evidence="2 3">YK1-12-2013</strain>
    </source>
</reference>
<dbReference type="Proteomes" id="UP000291213">
    <property type="component" value="Unassembled WGS sequence"/>
</dbReference>
<dbReference type="Gene3D" id="1.10.510.10">
    <property type="entry name" value="Transferase(Phosphotransferase) domain 1"/>
    <property type="match status" value="1"/>
</dbReference>
<comment type="caution">
    <text evidence="2">The sequence shown here is derived from an EMBL/GenBank/DDBJ whole genome shotgun (WGS) entry which is preliminary data.</text>
</comment>
<dbReference type="SUPFAM" id="SSF56112">
    <property type="entry name" value="Protein kinase-like (PK-like)"/>
    <property type="match status" value="1"/>
</dbReference>
<proteinExistence type="predicted"/>
<evidence type="ECO:0000313" key="3">
    <source>
        <dbReference type="Proteomes" id="UP000291213"/>
    </source>
</evidence>